<evidence type="ECO:0000256" key="6">
    <source>
        <dbReference type="ARBA" id="ARBA00023102"/>
    </source>
</evidence>
<keyword evidence="5 8" id="KW-0378">Hydrolase</keyword>
<evidence type="ECO:0000256" key="7">
    <source>
        <dbReference type="ARBA" id="ARBA00049158"/>
    </source>
</evidence>
<dbReference type="AlphaFoldDB" id="A0A174Z093"/>
<dbReference type="UniPathway" id="UPA00031">
    <property type="reaction ID" value="UER00013"/>
</dbReference>
<evidence type="ECO:0000256" key="2">
    <source>
        <dbReference type="ARBA" id="ARBA00009152"/>
    </source>
</evidence>
<name>A0A174Z093_9FIRM</name>
<dbReference type="NCBIfam" id="TIGR01856">
    <property type="entry name" value="hisJ_fam"/>
    <property type="match status" value="1"/>
</dbReference>
<dbReference type="SUPFAM" id="SSF89550">
    <property type="entry name" value="PHP domain-like"/>
    <property type="match status" value="1"/>
</dbReference>
<keyword evidence="6 8" id="KW-0368">Histidine biosynthesis</keyword>
<feature type="domain" description="Polymerase/histidinol phosphatase N-terminal" evidence="9">
    <location>
        <begin position="8"/>
        <end position="91"/>
    </location>
</feature>
<dbReference type="InterPro" id="IPR003141">
    <property type="entry name" value="Pol/His_phosphatase_N"/>
</dbReference>
<dbReference type="EC" id="3.1.3.15" evidence="3 8"/>
<dbReference type="STRING" id="39492.ERS852540_00123"/>
<comment type="catalytic activity">
    <reaction evidence="7 8">
        <text>L-histidinol phosphate + H2O = L-histidinol + phosphate</text>
        <dbReference type="Rhea" id="RHEA:14465"/>
        <dbReference type="ChEBI" id="CHEBI:15377"/>
        <dbReference type="ChEBI" id="CHEBI:43474"/>
        <dbReference type="ChEBI" id="CHEBI:57699"/>
        <dbReference type="ChEBI" id="CHEBI:57980"/>
        <dbReference type="EC" id="3.1.3.15"/>
    </reaction>
</comment>
<accession>A0A174Z093</accession>
<dbReference type="InterPro" id="IPR016195">
    <property type="entry name" value="Pol/histidinol_Pase-like"/>
</dbReference>
<evidence type="ECO:0000313" key="10">
    <source>
        <dbReference type="EMBL" id="CUQ80823.1"/>
    </source>
</evidence>
<dbReference type="Pfam" id="PF02811">
    <property type="entry name" value="PHP"/>
    <property type="match status" value="1"/>
</dbReference>
<dbReference type="SMART" id="SM00481">
    <property type="entry name" value="POLIIIAc"/>
    <property type="match status" value="1"/>
</dbReference>
<dbReference type="EMBL" id="CZBY01000001">
    <property type="protein sequence ID" value="CUQ80823.1"/>
    <property type="molecule type" value="Genomic_DNA"/>
</dbReference>
<dbReference type="PANTHER" id="PTHR21039:SF0">
    <property type="entry name" value="HISTIDINOL-PHOSPHATASE"/>
    <property type="match status" value="1"/>
</dbReference>
<evidence type="ECO:0000256" key="8">
    <source>
        <dbReference type="RuleBase" id="RU366003"/>
    </source>
</evidence>
<evidence type="ECO:0000256" key="1">
    <source>
        <dbReference type="ARBA" id="ARBA00004970"/>
    </source>
</evidence>
<dbReference type="PANTHER" id="PTHR21039">
    <property type="entry name" value="HISTIDINOL PHOSPHATASE-RELATED"/>
    <property type="match status" value="1"/>
</dbReference>
<dbReference type="Proteomes" id="UP000095662">
    <property type="component" value="Unassembled WGS sequence"/>
</dbReference>
<evidence type="ECO:0000256" key="4">
    <source>
        <dbReference type="ARBA" id="ARBA00022605"/>
    </source>
</evidence>
<reference evidence="10 11" key="1">
    <citation type="submission" date="2015-09" db="EMBL/GenBank/DDBJ databases">
        <authorList>
            <consortium name="Pathogen Informatics"/>
        </authorList>
    </citation>
    <scope>NUCLEOTIDE SEQUENCE [LARGE SCALE GENOMIC DNA]</scope>
    <source>
        <strain evidence="10 11">2789STDY5834928</strain>
    </source>
</reference>
<evidence type="ECO:0000313" key="11">
    <source>
        <dbReference type="Proteomes" id="UP000095662"/>
    </source>
</evidence>
<dbReference type="OrthoDB" id="9775255at2"/>
<keyword evidence="4 8" id="KW-0028">Amino-acid biosynthesis</keyword>
<protein>
    <recommendedName>
        <fullName evidence="3 8">Histidinol-phosphatase</fullName>
        <shortName evidence="8">HolPase</shortName>
        <ecNumber evidence="3 8">3.1.3.15</ecNumber>
    </recommendedName>
</protein>
<comment type="pathway">
    <text evidence="1 8">Amino-acid biosynthesis; L-histidine biosynthesis; L-histidine from 5-phospho-alpha-D-ribose 1-diphosphate: step 8/9.</text>
</comment>
<dbReference type="InterPro" id="IPR004013">
    <property type="entry name" value="PHP_dom"/>
</dbReference>
<organism evidence="10 11">
    <name type="scientific">[Eubacterium] siraeum</name>
    <dbReference type="NCBI Taxonomy" id="39492"/>
    <lineage>
        <taxon>Bacteria</taxon>
        <taxon>Bacillati</taxon>
        <taxon>Bacillota</taxon>
        <taxon>Clostridia</taxon>
        <taxon>Eubacteriales</taxon>
        <taxon>Oscillospiraceae</taxon>
        <taxon>Oscillospiraceae incertae sedis</taxon>
    </lineage>
</organism>
<dbReference type="GO" id="GO:0005737">
    <property type="term" value="C:cytoplasm"/>
    <property type="evidence" value="ECO:0007669"/>
    <property type="project" value="TreeGrafter"/>
</dbReference>
<sequence length="273" mass="31668">MNDPEILMDVHNHSNLSPDGSNDPEEMVRRATELGIRYYSLTDHLEINKFYDEEYLYEEPVKRASEICPALIKKYADKINMAYGVELGQPLQDMELTKRMLSSYDYDFIIGSLHMCNGWEDFYLLDYNEVQPEMIMKLYFEEMLEMARWGEFDVLGHLTYPLRYIVGESELYIDMSKYLPIIKEIFSALIKNDIGIEINSSGLRQKIGLTLPDEYYVRLYKELGGKILTVGSDAHCTQDLGKGIPEAIELARNVGFTELAFFKKRNPTFISIK</sequence>
<dbReference type="GO" id="GO:0000105">
    <property type="term" value="P:L-histidine biosynthetic process"/>
    <property type="evidence" value="ECO:0007669"/>
    <property type="project" value="UniProtKB-UniRule"/>
</dbReference>
<dbReference type="InterPro" id="IPR010140">
    <property type="entry name" value="Histidinol_P_phosphatase_HisJ"/>
</dbReference>
<gene>
    <name evidence="10" type="ORF">ERS852540_00123</name>
</gene>
<evidence type="ECO:0000256" key="3">
    <source>
        <dbReference type="ARBA" id="ARBA00013085"/>
    </source>
</evidence>
<comment type="similarity">
    <text evidence="2 8">Belongs to the PHP hydrolase family. HisK subfamily.</text>
</comment>
<dbReference type="Gene3D" id="3.20.20.140">
    <property type="entry name" value="Metal-dependent hydrolases"/>
    <property type="match status" value="1"/>
</dbReference>
<proteinExistence type="inferred from homology"/>
<dbReference type="GO" id="GO:0004401">
    <property type="term" value="F:histidinol-phosphatase activity"/>
    <property type="evidence" value="ECO:0007669"/>
    <property type="project" value="UniProtKB-UniRule"/>
</dbReference>
<evidence type="ECO:0000256" key="5">
    <source>
        <dbReference type="ARBA" id="ARBA00022801"/>
    </source>
</evidence>
<evidence type="ECO:0000259" key="9">
    <source>
        <dbReference type="SMART" id="SM00481"/>
    </source>
</evidence>